<dbReference type="GO" id="GO:0006355">
    <property type="term" value="P:regulation of DNA-templated transcription"/>
    <property type="evidence" value="ECO:0007669"/>
    <property type="project" value="InterPro"/>
</dbReference>
<dbReference type="InterPro" id="IPR016032">
    <property type="entry name" value="Sig_transdc_resp-reg_C-effctor"/>
</dbReference>
<dbReference type="SUPFAM" id="SSF46894">
    <property type="entry name" value="C-terminal effector domain of the bipartite response regulators"/>
    <property type="match status" value="1"/>
</dbReference>
<accession>A0A1G7E2L7</accession>
<keyword evidence="1" id="KW-0805">Transcription regulation</keyword>
<evidence type="ECO:0000313" key="5">
    <source>
        <dbReference type="EMBL" id="SDE57953.1"/>
    </source>
</evidence>
<dbReference type="Pfam" id="PF00196">
    <property type="entry name" value="GerE"/>
    <property type="match status" value="1"/>
</dbReference>
<dbReference type="AlphaFoldDB" id="A0A1G7E2L7"/>
<evidence type="ECO:0000259" key="4">
    <source>
        <dbReference type="PROSITE" id="PS50043"/>
    </source>
</evidence>
<dbReference type="PRINTS" id="PR00038">
    <property type="entry name" value="HTHLUXR"/>
</dbReference>
<evidence type="ECO:0000256" key="1">
    <source>
        <dbReference type="ARBA" id="ARBA00023015"/>
    </source>
</evidence>
<dbReference type="InterPro" id="IPR000792">
    <property type="entry name" value="Tscrpt_reg_LuxR_C"/>
</dbReference>
<gene>
    <name evidence="5" type="ORF">SAMN04488239_12345</name>
</gene>
<dbReference type="InterPro" id="IPR005143">
    <property type="entry name" value="TF_LuxR_autoind-bd_dom"/>
</dbReference>
<evidence type="ECO:0000313" key="6">
    <source>
        <dbReference type="Proteomes" id="UP000199628"/>
    </source>
</evidence>
<proteinExistence type="predicted"/>
<dbReference type="OrthoDB" id="9803630at2"/>
<dbReference type="PROSITE" id="PS50043">
    <property type="entry name" value="HTH_LUXR_2"/>
    <property type="match status" value="1"/>
</dbReference>
<dbReference type="PANTHER" id="PTHR44688">
    <property type="entry name" value="DNA-BINDING TRANSCRIPTIONAL ACTIVATOR DEVR_DOSR"/>
    <property type="match status" value="1"/>
</dbReference>
<dbReference type="EMBL" id="FMZV01000023">
    <property type="protein sequence ID" value="SDE57953.1"/>
    <property type="molecule type" value="Genomic_DNA"/>
</dbReference>
<reference evidence="6" key="1">
    <citation type="submission" date="2016-10" db="EMBL/GenBank/DDBJ databases">
        <authorList>
            <person name="Varghese N."/>
            <person name="Submissions S."/>
        </authorList>
    </citation>
    <scope>NUCLEOTIDE SEQUENCE [LARGE SCALE GENOMIC DNA]</scope>
    <source>
        <strain evidence="6">CGMCC 1.9108</strain>
    </source>
</reference>
<dbReference type="SMART" id="SM00421">
    <property type="entry name" value="HTH_LUXR"/>
    <property type="match status" value="1"/>
</dbReference>
<dbReference type="SUPFAM" id="SSF75516">
    <property type="entry name" value="Pheromone-binding domain of LuxR-like quorum-sensing transcription factors"/>
    <property type="match status" value="1"/>
</dbReference>
<dbReference type="Pfam" id="PF03472">
    <property type="entry name" value="Autoind_bind"/>
    <property type="match status" value="1"/>
</dbReference>
<dbReference type="Gene3D" id="3.30.450.80">
    <property type="entry name" value="Transcription factor LuxR-like, autoinducer-binding domain"/>
    <property type="match status" value="1"/>
</dbReference>
<dbReference type="Gene3D" id="1.10.10.10">
    <property type="entry name" value="Winged helix-like DNA-binding domain superfamily/Winged helix DNA-binding domain"/>
    <property type="match status" value="1"/>
</dbReference>
<dbReference type="STRING" id="639004.SAMN04488239_12345"/>
<dbReference type="Proteomes" id="UP000199628">
    <property type="component" value="Unassembled WGS sequence"/>
</dbReference>
<evidence type="ECO:0000256" key="3">
    <source>
        <dbReference type="ARBA" id="ARBA00023163"/>
    </source>
</evidence>
<dbReference type="InterPro" id="IPR036388">
    <property type="entry name" value="WH-like_DNA-bd_sf"/>
</dbReference>
<dbReference type="GO" id="GO:0003677">
    <property type="term" value="F:DNA binding"/>
    <property type="evidence" value="ECO:0007669"/>
    <property type="project" value="UniProtKB-KW"/>
</dbReference>
<keyword evidence="2" id="KW-0238">DNA-binding</keyword>
<sequence>MTAYVLEGFRHLEPKARLDYIRRSLHLPDRTALFYAFGAPREEAPGRSRPRSDRVLCDDETKGWWSDYCNDPQRHAVDPVRAAIRTSFAPVYWNKLLAERDFERSTDVLWQHLRDHRISAGISVPIHDAAANRYGSFSLIHFEQRGVFEDWLARFSGNLAGAAYALHLSFGAITPATSLLSPRERECLALISEGLTSKQIASRLGLSPKTIDLHIASACRRLDAMNRSHAVARALETGALDASSRRH</sequence>
<protein>
    <submittedName>
        <fullName evidence="5">LuxR family transcriptional regulator</fullName>
    </submittedName>
</protein>
<dbReference type="RefSeq" id="WP_093037254.1">
    <property type="nucleotide sequence ID" value="NZ_FMZV01000023.1"/>
</dbReference>
<evidence type="ECO:0000256" key="2">
    <source>
        <dbReference type="ARBA" id="ARBA00023125"/>
    </source>
</evidence>
<keyword evidence="6" id="KW-1185">Reference proteome</keyword>
<dbReference type="PROSITE" id="PS00622">
    <property type="entry name" value="HTH_LUXR_1"/>
    <property type="match status" value="1"/>
</dbReference>
<dbReference type="PANTHER" id="PTHR44688:SF16">
    <property type="entry name" value="DNA-BINDING TRANSCRIPTIONAL ACTIVATOR DEVR_DOSR"/>
    <property type="match status" value="1"/>
</dbReference>
<organism evidence="5 6">
    <name type="scientific">Ruegeria marina</name>
    <dbReference type="NCBI Taxonomy" id="639004"/>
    <lineage>
        <taxon>Bacteria</taxon>
        <taxon>Pseudomonadati</taxon>
        <taxon>Pseudomonadota</taxon>
        <taxon>Alphaproteobacteria</taxon>
        <taxon>Rhodobacterales</taxon>
        <taxon>Roseobacteraceae</taxon>
        <taxon>Ruegeria</taxon>
    </lineage>
</organism>
<name>A0A1G7E2L7_9RHOB</name>
<keyword evidence="3" id="KW-0804">Transcription</keyword>
<dbReference type="CDD" id="cd06170">
    <property type="entry name" value="LuxR_C_like"/>
    <property type="match status" value="1"/>
</dbReference>
<feature type="domain" description="HTH luxR-type" evidence="4">
    <location>
        <begin position="173"/>
        <end position="238"/>
    </location>
</feature>
<dbReference type="InterPro" id="IPR036693">
    <property type="entry name" value="TF_LuxR_autoind-bd_dom_sf"/>
</dbReference>